<gene>
    <name evidence="1" type="ORF">DD559_04850</name>
</gene>
<organism evidence="1 2">
    <name type="scientific">Sphingomonas pokkalii</name>
    <dbReference type="NCBI Taxonomy" id="2175090"/>
    <lineage>
        <taxon>Bacteria</taxon>
        <taxon>Pseudomonadati</taxon>
        <taxon>Pseudomonadota</taxon>
        <taxon>Alphaproteobacteria</taxon>
        <taxon>Sphingomonadales</taxon>
        <taxon>Sphingomonadaceae</taxon>
        <taxon>Sphingomonas</taxon>
    </lineage>
</organism>
<comment type="caution">
    <text evidence="1">The sequence shown here is derived from an EMBL/GenBank/DDBJ whole genome shotgun (WGS) entry which is preliminary data.</text>
</comment>
<dbReference type="OrthoDB" id="7507651at2"/>
<dbReference type="Proteomes" id="UP000245890">
    <property type="component" value="Unassembled WGS sequence"/>
</dbReference>
<reference evidence="1 2" key="1">
    <citation type="submission" date="2018-05" db="EMBL/GenBank/DDBJ databases">
        <title>Description of Sphingomonas pokkalii sp nov, isolated from the rhizosphere of saline tolerant pokkali rice and its draft genome analysis.</title>
        <authorList>
            <person name="Menon R."/>
            <person name="Kumari S."/>
            <person name="Rameshkumar N."/>
        </authorList>
    </citation>
    <scope>NUCLEOTIDE SEQUENCE [LARGE SCALE GENOMIC DNA]</scope>
    <source>
        <strain evidence="1 2">L3B27</strain>
    </source>
</reference>
<name>A0A2U0SBI7_9SPHN</name>
<dbReference type="EMBL" id="QENQ01000001">
    <property type="protein sequence ID" value="PVX28737.1"/>
    <property type="molecule type" value="Genomic_DNA"/>
</dbReference>
<protein>
    <submittedName>
        <fullName evidence="1">Uncharacterized protein</fullName>
    </submittedName>
</protein>
<sequence>MPPVQAGDETLIILESLLCVMREKNLLSRQDIELLCQKVERRAAGISKNPLPCCPEKAESARNYLQRLSAYLGQRYGGKHLRRVS</sequence>
<evidence type="ECO:0000313" key="1">
    <source>
        <dbReference type="EMBL" id="PVX28737.1"/>
    </source>
</evidence>
<dbReference type="AlphaFoldDB" id="A0A2U0SBI7"/>
<proteinExistence type="predicted"/>
<keyword evidence="2" id="KW-1185">Reference proteome</keyword>
<accession>A0A2U0SBI7</accession>
<evidence type="ECO:0000313" key="2">
    <source>
        <dbReference type="Proteomes" id="UP000245890"/>
    </source>
</evidence>